<name>A0A397GIH1_9GLOM</name>
<accession>A0A397GIH1</accession>
<dbReference type="AlphaFoldDB" id="A0A397GIH1"/>
<organism evidence="1 2">
    <name type="scientific">Diversispora epigaea</name>
    <dbReference type="NCBI Taxonomy" id="1348612"/>
    <lineage>
        <taxon>Eukaryota</taxon>
        <taxon>Fungi</taxon>
        <taxon>Fungi incertae sedis</taxon>
        <taxon>Mucoromycota</taxon>
        <taxon>Glomeromycotina</taxon>
        <taxon>Glomeromycetes</taxon>
        <taxon>Diversisporales</taxon>
        <taxon>Diversisporaceae</taxon>
        <taxon>Diversispora</taxon>
    </lineage>
</organism>
<keyword evidence="2" id="KW-1185">Reference proteome</keyword>
<dbReference type="EMBL" id="PQFF01000427">
    <property type="protein sequence ID" value="RHZ50762.1"/>
    <property type="molecule type" value="Genomic_DNA"/>
</dbReference>
<dbReference type="OrthoDB" id="2369769at2759"/>
<reference evidence="1 2" key="1">
    <citation type="submission" date="2018-08" db="EMBL/GenBank/DDBJ databases">
        <title>Genome and evolution of the arbuscular mycorrhizal fungus Diversispora epigaea (formerly Glomus versiforme) and its bacterial endosymbionts.</title>
        <authorList>
            <person name="Sun X."/>
            <person name="Fei Z."/>
            <person name="Harrison M."/>
        </authorList>
    </citation>
    <scope>NUCLEOTIDE SEQUENCE [LARGE SCALE GENOMIC DNA]</scope>
    <source>
        <strain evidence="1 2">IT104</strain>
    </source>
</reference>
<gene>
    <name evidence="1" type="ORF">Glove_492g8</name>
</gene>
<dbReference type="Proteomes" id="UP000266861">
    <property type="component" value="Unassembled WGS sequence"/>
</dbReference>
<sequence>MNSQTKSDKILTLEYLNWHAKIIDLSSTLTDKICIKNIKKETGHEPWQKSKAMVSMSAKSDSSRGCIVEISKFLEEKTTILEVVQKRFPFLTYTNSNAWY</sequence>
<evidence type="ECO:0000313" key="1">
    <source>
        <dbReference type="EMBL" id="RHZ50762.1"/>
    </source>
</evidence>
<protein>
    <submittedName>
        <fullName evidence="1">Uncharacterized protein</fullName>
    </submittedName>
</protein>
<evidence type="ECO:0000313" key="2">
    <source>
        <dbReference type="Proteomes" id="UP000266861"/>
    </source>
</evidence>
<comment type="caution">
    <text evidence="1">The sequence shown here is derived from an EMBL/GenBank/DDBJ whole genome shotgun (WGS) entry which is preliminary data.</text>
</comment>
<proteinExistence type="predicted"/>